<feature type="transmembrane region" description="Helical" evidence="8">
    <location>
        <begin position="210"/>
        <end position="232"/>
    </location>
</feature>
<evidence type="ECO:0000256" key="2">
    <source>
        <dbReference type="ARBA" id="ARBA00006939"/>
    </source>
</evidence>
<organism evidence="9 10">
    <name type="scientific">Corallococcus caeni</name>
    <dbReference type="NCBI Taxonomy" id="3082388"/>
    <lineage>
        <taxon>Bacteria</taxon>
        <taxon>Pseudomonadati</taxon>
        <taxon>Myxococcota</taxon>
        <taxon>Myxococcia</taxon>
        <taxon>Myxococcales</taxon>
        <taxon>Cystobacterineae</taxon>
        <taxon>Myxococcaceae</taxon>
        <taxon>Corallococcus</taxon>
    </lineage>
</organism>
<dbReference type="PANTHER" id="PTHR11040">
    <property type="entry name" value="ZINC/IRON TRANSPORTER"/>
    <property type="match status" value="1"/>
</dbReference>
<evidence type="ECO:0000313" key="9">
    <source>
        <dbReference type="EMBL" id="GMU08523.1"/>
    </source>
</evidence>
<evidence type="ECO:0000256" key="8">
    <source>
        <dbReference type="SAM" id="Phobius"/>
    </source>
</evidence>
<feature type="transmembrane region" description="Helical" evidence="8">
    <location>
        <begin position="177"/>
        <end position="203"/>
    </location>
</feature>
<keyword evidence="3" id="KW-1003">Cell membrane</keyword>
<gene>
    <name evidence="9" type="ORF">ASNO1_47760</name>
</gene>
<keyword evidence="4 8" id="KW-0812">Transmembrane</keyword>
<keyword evidence="5" id="KW-0862">Zinc</keyword>
<comment type="subcellular location">
    <subcellularLocation>
        <location evidence="1">Cell membrane</location>
        <topology evidence="1">Multi-pass membrane protein</topology>
    </subcellularLocation>
</comment>
<feature type="transmembrane region" description="Helical" evidence="8">
    <location>
        <begin position="36"/>
        <end position="58"/>
    </location>
</feature>
<evidence type="ECO:0000256" key="1">
    <source>
        <dbReference type="ARBA" id="ARBA00004651"/>
    </source>
</evidence>
<comment type="caution">
    <text evidence="9">The sequence shown here is derived from an EMBL/GenBank/DDBJ whole genome shotgun (WGS) entry which is preliminary data.</text>
</comment>
<feature type="transmembrane region" description="Helical" evidence="8">
    <location>
        <begin position="104"/>
        <end position="127"/>
    </location>
</feature>
<evidence type="ECO:0000313" key="10">
    <source>
        <dbReference type="Proteomes" id="UP001342631"/>
    </source>
</evidence>
<name>A0ABQ6QWX0_9BACT</name>
<evidence type="ECO:0000256" key="7">
    <source>
        <dbReference type="ARBA" id="ARBA00023136"/>
    </source>
</evidence>
<keyword evidence="7 8" id="KW-0472">Membrane</keyword>
<proteinExistence type="inferred from homology"/>
<feature type="transmembrane region" description="Helical" evidence="8">
    <location>
        <begin position="238"/>
        <end position="255"/>
    </location>
</feature>
<sequence>MAGIPSSGHAEKVAGRRGVRQVGRAMSDSGFGSSTLALALVGSAVTILSTSLGALPALAARSISQRSKDVLMGFSAGVMLAATAFSLIVPAIHLAEARTHSRFLPAVVVGGSMLVGGLFLHLCNRFIPHEHFIKGQEGNAEAVNLKRIWLFVLAIALHNFPEGLAVGTGVGSRSMTIAVPILVGIGLQDIPEGFVVALALMGVAYSRKQAVLVALYTGLVEGVAALVGFFATSFASGVLPWALAFAGGSMLYVVSDEMIPESHRQEYAKEATAGLMVGFVLMMFLDVTLS</sequence>
<dbReference type="InterPro" id="IPR003689">
    <property type="entry name" value="ZIP"/>
</dbReference>
<keyword evidence="6 8" id="KW-1133">Transmembrane helix</keyword>
<dbReference type="Proteomes" id="UP001342631">
    <property type="component" value="Unassembled WGS sequence"/>
</dbReference>
<dbReference type="Pfam" id="PF02535">
    <property type="entry name" value="Zip"/>
    <property type="match status" value="1"/>
</dbReference>
<protein>
    <submittedName>
        <fullName evidence="9">ZIP family metal transporter</fullName>
    </submittedName>
</protein>
<feature type="transmembrane region" description="Helical" evidence="8">
    <location>
        <begin position="70"/>
        <end position="92"/>
    </location>
</feature>
<evidence type="ECO:0000256" key="6">
    <source>
        <dbReference type="ARBA" id="ARBA00022989"/>
    </source>
</evidence>
<dbReference type="EMBL" id="BTTX01000004">
    <property type="protein sequence ID" value="GMU08523.1"/>
    <property type="molecule type" value="Genomic_DNA"/>
</dbReference>
<evidence type="ECO:0000256" key="4">
    <source>
        <dbReference type="ARBA" id="ARBA00022692"/>
    </source>
</evidence>
<dbReference type="PANTHER" id="PTHR11040:SF211">
    <property type="entry name" value="ZINC TRANSPORTER ZIP11"/>
    <property type="match status" value="1"/>
</dbReference>
<evidence type="ECO:0000256" key="3">
    <source>
        <dbReference type="ARBA" id="ARBA00022475"/>
    </source>
</evidence>
<accession>A0ABQ6QWX0</accession>
<feature type="transmembrane region" description="Helical" evidence="8">
    <location>
        <begin position="148"/>
        <end position="171"/>
    </location>
</feature>
<keyword evidence="10" id="KW-1185">Reference proteome</keyword>
<evidence type="ECO:0000256" key="5">
    <source>
        <dbReference type="ARBA" id="ARBA00022833"/>
    </source>
</evidence>
<reference evidence="9 10" key="1">
    <citation type="journal article" date="2024" name="Arch. Microbiol.">
        <title>Corallococcus caeni sp. nov., a novel myxobacterium isolated from activated sludge.</title>
        <authorList>
            <person name="Tomita S."/>
            <person name="Nakai R."/>
            <person name="Kuroda K."/>
            <person name="Kurashita H."/>
            <person name="Hatamoto M."/>
            <person name="Yamaguchi T."/>
            <person name="Narihiro T."/>
        </authorList>
    </citation>
    <scope>NUCLEOTIDE SEQUENCE [LARGE SCALE GENOMIC DNA]</scope>
    <source>
        <strain evidence="9 10">NO1</strain>
    </source>
</reference>
<comment type="similarity">
    <text evidence="2">Belongs to the ZIP transporter (TC 2.A.5) family.</text>
</comment>
<feature type="transmembrane region" description="Helical" evidence="8">
    <location>
        <begin position="267"/>
        <end position="285"/>
    </location>
</feature>